<dbReference type="GO" id="GO:0042393">
    <property type="term" value="F:histone binding"/>
    <property type="evidence" value="ECO:0007669"/>
    <property type="project" value="TreeGrafter"/>
</dbReference>
<evidence type="ECO:0000259" key="7">
    <source>
        <dbReference type="Pfam" id="PF10516"/>
    </source>
</evidence>
<evidence type="ECO:0000256" key="4">
    <source>
        <dbReference type="ARBA" id="ARBA00023242"/>
    </source>
</evidence>
<evidence type="ECO:0000256" key="2">
    <source>
        <dbReference type="ARBA" id="ARBA00022737"/>
    </source>
</evidence>
<keyword evidence="8" id="KW-1185">Reference proteome</keyword>
<evidence type="ECO:0000256" key="1">
    <source>
        <dbReference type="ARBA" id="ARBA00004123"/>
    </source>
</evidence>
<dbReference type="Proteomes" id="UP000887574">
    <property type="component" value="Unplaced"/>
</dbReference>
<feature type="repeat" description="TPR" evidence="5">
    <location>
        <begin position="140"/>
        <end position="173"/>
    </location>
</feature>
<dbReference type="PANTHER" id="PTHR15081:SF1">
    <property type="entry name" value="NUCLEAR AUTOANTIGENIC SPERM PROTEIN"/>
    <property type="match status" value="1"/>
</dbReference>
<name>A0A915D001_9BILA</name>
<sequence length="194" mass="21541">MEAATEQRPDDDYEAASEKLSQATELSVDLYGQFAPQGYQPHYYYGRAMTEIARAESMVVKPHNNANGEFATEHGTDIAPEAPVTEKAEKQLEASETVQQNADQTLKTEDGEDVDELTAANWPGSLLKQEQTTEWMEKKADVLIALGECILVDENFGNALEEFKAALEIQKRSLSLTTARSRNSFSDGAYLQKQ</sequence>
<evidence type="ECO:0000256" key="5">
    <source>
        <dbReference type="PROSITE-ProRule" id="PRU00339"/>
    </source>
</evidence>
<feature type="region of interest" description="Disordered" evidence="6">
    <location>
        <begin position="1"/>
        <end position="20"/>
    </location>
</feature>
<proteinExistence type="predicted"/>
<dbReference type="WBParaSite" id="jg13946">
    <property type="protein sequence ID" value="jg13946"/>
    <property type="gene ID" value="jg13946"/>
</dbReference>
<evidence type="ECO:0000256" key="6">
    <source>
        <dbReference type="SAM" id="MobiDB-lite"/>
    </source>
</evidence>
<dbReference type="GO" id="GO:0006335">
    <property type="term" value="P:DNA replication-dependent chromatin assembly"/>
    <property type="evidence" value="ECO:0007669"/>
    <property type="project" value="TreeGrafter"/>
</dbReference>
<keyword evidence="4" id="KW-0539">Nucleus</keyword>
<evidence type="ECO:0000313" key="8">
    <source>
        <dbReference type="Proteomes" id="UP000887574"/>
    </source>
</evidence>
<keyword evidence="3 5" id="KW-0802">TPR repeat</keyword>
<keyword evidence="2" id="KW-0677">Repeat</keyword>
<comment type="subcellular location">
    <subcellularLocation>
        <location evidence="1">Nucleus</location>
    </subcellularLocation>
</comment>
<accession>A0A915D001</accession>
<reference evidence="9" key="1">
    <citation type="submission" date="2022-11" db="UniProtKB">
        <authorList>
            <consortium name="WormBaseParasite"/>
        </authorList>
    </citation>
    <scope>IDENTIFICATION</scope>
</reference>
<dbReference type="AlphaFoldDB" id="A0A915D001"/>
<evidence type="ECO:0000313" key="9">
    <source>
        <dbReference type="WBParaSite" id="jg13946"/>
    </source>
</evidence>
<evidence type="ECO:0000256" key="3">
    <source>
        <dbReference type="ARBA" id="ARBA00022803"/>
    </source>
</evidence>
<feature type="domain" description="Tetratricopeptide SHNi-TPR" evidence="7">
    <location>
        <begin position="140"/>
        <end position="173"/>
    </location>
</feature>
<dbReference type="PANTHER" id="PTHR15081">
    <property type="entry name" value="NUCLEAR AUTOANTIGENIC SPERM PROTEIN NASP -RELATED"/>
    <property type="match status" value="1"/>
</dbReference>
<dbReference type="InterPro" id="IPR019734">
    <property type="entry name" value="TPR_rpt"/>
</dbReference>
<dbReference type="InterPro" id="IPR051730">
    <property type="entry name" value="NASP-like"/>
</dbReference>
<feature type="compositionally biased region" description="Basic and acidic residues" evidence="6">
    <location>
        <begin position="1"/>
        <end position="10"/>
    </location>
</feature>
<protein>
    <submittedName>
        <fullName evidence="9">Tetratricopeptide SHNi-TPR domain-containing protein</fullName>
    </submittedName>
</protein>
<dbReference type="PROSITE" id="PS50005">
    <property type="entry name" value="TPR"/>
    <property type="match status" value="1"/>
</dbReference>
<dbReference type="GO" id="GO:0005654">
    <property type="term" value="C:nucleoplasm"/>
    <property type="evidence" value="ECO:0007669"/>
    <property type="project" value="TreeGrafter"/>
</dbReference>
<dbReference type="Pfam" id="PF10516">
    <property type="entry name" value="SHNi-TPR"/>
    <property type="match status" value="1"/>
</dbReference>
<dbReference type="GO" id="GO:0034080">
    <property type="term" value="P:CENP-A containing chromatin assembly"/>
    <property type="evidence" value="ECO:0007669"/>
    <property type="project" value="TreeGrafter"/>
</dbReference>
<dbReference type="InterPro" id="IPR019544">
    <property type="entry name" value="Tetratricopeptide_SHNi-TPR_dom"/>
</dbReference>
<organism evidence="8 9">
    <name type="scientific">Ditylenchus dipsaci</name>
    <dbReference type="NCBI Taxonomy" id="166011"/>
    <lineage>
        <taxon>Eukaryota</taxon>
        <taxon>Metazoa</taxon>
        <taxon>Ecdysozoa</taxon>
        <taxon>Nematoda</taxon>
        <taxon>Chromadorea</taxon>
        <taxon>Rhabditida</taxon>
        <taxon>Tylenchina</taxon>
        <taxon>Tylenchomorpha</taxon>
        <taxon>Sphaerularioidea</taxon>
        <taxon>Anguinidae</taxon>
        <taxon>Anguininae</taxon>
        <taxon>Ditylenchus</taxon>
    </lineage>
</organism>